<reference evidence="4" key="1">
    <citation type="submission" date="2023-06" db="EMBL/GenBank/DDBJ databases">
        <title>Survivors Of The Sea: Transcriptome response of Skeletonema marinoi to long-term dormancy.</title>
        <authorList>
            <person name="Pinder M.I.M."/>
            <person name="Kourtchenko O."/>
            <person name="Robertson E.K."/>
            <person name="Larsson T."/>
            <person name="Maumus F."/>
            <person name="Osuna-Cruz C.M."/>
            <person name="Vancaester E."/>
            <person name="Stenow R."/>
            <person name="Vandepoele K."/>
            <person name="Ploug H."/>
            <person name="Bruchert V."/>
            <person name="Godhe A."/>
            <person name="Topel M."/>
        </authorList>
    </citation>
    <scope>NUCLEOTIDE SEQUENCE</scope>
    <source>
        <strain evidence="4">R05AC</strain>
    </source>
</reference>
<dbReference type="AlphaFoldDB" id="A0AAD9D4A1"/>
<name>A0AAD9D4A1_9STRA</name>
<keyword evidence="2" id="KW-1133">Transmembrane helix</keyword>
<keyword evidence="2" id="KW-0472">Membrane</keyword>
<keyword evidence="3" id="KW-0732">Signal</keyword>
<feature type="transmembrane region" description="Helical" evidence="2">
    <location>
        <begin position="285"/>
        <end position="303"/>
    </location>
</feature>
<feature type="transmembrane region" description="Helical" evidence="2">
    <location>
        <begin position="339"/>
        <end position="358"/>
    </location>
</feature>
<proteinExistence type="predicted"/>
<feature type="compositionally biased region" description="Polar residues" evidence="1">
    <location>
        <begin position="105"/>
        <end position="117"/>
    </location>
</feature>
<dbReference type="EMBL" id="JATAAI010000067">
    <property type="protein sequence ID" value="KAK1732420.1"/>
    <property type="molecule type" value="Genomic_DNA"/>
</dbReference>
<organism evidence="4 5">
    <name type="scientific">Skeletonema marinoi</name>
    <dbReference type="NCBI Taxonomy" id="267567"/>
    <lineage>
        <taxon>Eukaryota</taxon>
        <taxon>Sar</taxon>
        <taxon>Stramenopiles</taxon>
        <taxon>Ochrophyta</taxon>
        <taxon>Bacillariophyta</taxon>
        <taxon>Coscinodiscophyceae</taxon>
        <taxon>Thalassiosirophycidae</taxon>
        <taxon>Thalassiosirales</taxon>
        <taxon>Skeletonemataceae</taxon>
        <taxon>Skeletonema</taxon>
        <taxon>Skeletonema marinoi-dohrnii complex</taxon>
    </lineage>
</organism>
<gene>
    <name evidence="4" type="ORF">QTG54_016901</name>
</gene>
<feature type="compositionally biased region" description="Polar residues" evidence="1">
    <location>
        <begin position="195"/>
        <end position="209"/>
    </location>
</feature>
<feature type="signal peptide" evidence="3">
    <location>
        <begin position="1"/>
        <end position="27"/>
    </location>
</feature>
<keyword evidence="2" id="KW-0812">Transmembrane</keyword>
<keyword evidence="5" id="KW-1185">Reference proteome</keyword>
<dbReference type="Proteomes" id="UP001224775">
    <property type="component" value="Unassembled WGS sequence"/>
</dbReference>
<feature type="chain" id="PRO_5042179821" evidence="3">
    <location>
        <begin position="28"/>
        <end position="394"/>
    </location>
</feature>
<protein>
    <submittedName>
        <fullName evidence="4">Uncharacterized protein</fullName>
    </submittedName>
</protein>
<evidence type="ECO:0000256" key="1">
    <source>
        <dbReference type="SAM" id="MobiDB-lite"/>
    </source>
</evidence>
<sequence>MTASSKPSASAALLLSASALLINSSCGFTLPTHKTSVTASSSLARHNNNNNMALFAAADDNDKSGGTLFFASVAEEETTGESKPTKETKEPSPSASTNDDKSDTTEQQPSVKLFDTSTLQEANDALTSVGWAGVAPMQGEGEMTSEDPFVKQIDESIMEEMGVGLDQLLNPAKVVNLERDLYNLRNELATLTGATIDSDSNNTPLTTTQADAGGGGEDAEAIRTKITKKEKDLAMERRSVFRGWLKNVFLGQAVLSMALSFVMATHPDVLFGSFDWFNNVSNMDTSIKVLGFWWWWLFIVPSLRSRRPTGMEKKALDIAFLGTPLISLLSPVVTKDTGLIWVANFMVVAGAYGFAFAVGEDEDGGEDGGKDPAWLKFIYKSLDFGSGRERGARR</sequence>
<evidence type="ECO:0000313" key="4">
    <source>
        <dbReference type="EMBL" id="KAK1732420.1"/>
    </source>
</evidence>
<evidence type="ECO:0000256" key="3">
    <source>
        <dbReference type="SAM" id="SignalP"/>
    </source>
</evidence>
<feature type="transmembrane region" description="Helical" evidence="2">
    <location>
        <begin position="315"/>
        <end position="333"/>
    </location>
</feature>
<evidence type="ECO:0000256" key="2">
    <source>
        <dbReference type="SAM" id="Phobius"/>
    </source>
</evidence>
<feature type="region of interest" description="Disordered" evidence="1">
    <location>
        <begin position="195"/>
        <end position="218"/>
    </location>
</feature>
<feature type="region of interest" description="Disordered" evidence="1">
    <location>
        <begin position="75"/>
        <end position="117"/>
    </location>
</feature>
<evidence type="ECO:0000313" key="5">
    <source>
        <dbReference type="Proteomes" id="UP001224775"/>
    </source>
</evidence>
<accession>A0AAD9D4A1</accession>
<comment type="caution">
    <text evidence="4">The sequence shown here is derived from an EMBL/GenBank/DDBJ whole genome shotgun (WGS) entry which is preliminary data.</text>
</comment>